<keyword evidence="3 5" id="KW-0479">Metal-binding</keyword>
<evidence type="ECO:0000256" key="4">
    <source>
        <dbReference type="ARBA" id="ARBA00023004"/>
    </source>
</evidence>
<dbReference type="GO" id="GO:0016705">
    <property type="term" value="F:oxidoreductase activity, acting on paired donors, with incorporation or reduction of molecular oxygen"/>
    <property type="evidence" value="ECO:0007669"/>
    <property type="project" value="InterPro"/>
</dbReference>
<dbReference type="GO" id="GO:0020037">
    <property type="term" value="F:heme binding"/>
    <property type="evidence" value="ECO:0007669"/>
    <property type="project" value="InterPro"/>
</dbReference>
<dbReference type="EMBL" id="KQ947407">
    <property type="protein sequence ID" value="KUJ21764.1"/>
    <property type="molecule type" value="Genomic_DNA"/>
</dbReference>
<dbReference type="InParanoid" id="A0A194XNS6"/>
<dbReference type="PANTHER" id="PTHR24305:SF166">
    <property type="entry name" value="CYTOCHROME P450 12A4, MITOCHONDRIAL-RELATED"/>
    <property type="match status" value="1"/>
</dbReference>
<dbReference type="SUPFAM" id="SSF48264">
    <property type="entry name" value="Cytochrome P450"/>
    <property type="match status" value="1"/>
</dbReference>
<comment type="similarity">
    <text evidence="2 6">Belongs to the cytochrome P450 family.</text>
</comment>
<gene>
    <name evidence="8" type="ORF">LY89DRAFT_608242</name>
</gene>
<name>A0A194XNS6_MOLSC</name>
<dbReference type="InterPro" id="IPR001128">
    <property type="entry name" value="Cyt_P450"/>
</dbReference>
<evidence type="ECO:0000256" key="7">
    <source>
        <dbReference type="SAM" id="Phobius"/>
    </source>
</evidence>
<evidence type="ECO:0000256" key="2">
    <source>
        <dbReference type="ARBA" id="ARBA00010617"/>
    </source>
</evidence>
<dbReference type="PROSITE" id="PS00086">
    <property type="entry name" value="CYTOCHROME_P450"/>
    <property type="match status" value="1"/>
</dbReference>
<evidence type="ECO:0000256" key="6">
    <source>
        <dbReference type="RuleBase" id="RU000461"/>
    </source>
</evidence>
<keyword evidence="9" id="KW-1185">Reference proteome</keyword>
<keyword evidence="6" id="KW-0560">Oxidoreductase</keyword>
<dbReference type="AlphaFoldDB" id="A0A194XNS6"/>
<dbReference type="InterPro" id="IPR036396">
    <property type="entry name" value="Cyt_P450_sf"/>
</dbReference>
<dbReference type="GO" id="GO:0004497">
    <property type="term" value="F:monooxygenase activity"/>
    <property type="evidence" value="ECO:0007669"/>
    <property type="project" value="UniProtKB-KW"/>
</dbReference>
<evidence type="ECO:0000256" key="1">
    <source>
        <dbReference type="ARBA" id="ARBA00001971"/>
    </source>
</evidence>
<keyword evidence="7" id="KW-0472">Membrane</keyword>
<dbReference type="InterPro" id="IPR017972">
    <property type="entry name" value="Cyt_P450_CS"/>
</dbReference>
<comment type="cofactor">
    <cofactor evidence="1 5">
        <name>heme</name>
        <dbReference type="ChEBI" id="CHEBI:30413"/>
    </cofactor>
</comment>
<evidence type="ECO:0000256" key="5">
    <source>
        <dbReference type="PIRSR" id="PIRSR602403-1"/>
    </source>
</evidence>
<dbReference type="Pfam" id="PF00067">
    <property type="entry name" value="p450"/>
    <property type="match status" value="1"/>
</dbReference>
<evidence type="ECO:0000313" key="8">
    <source>
        <dbReference type="EMBL" id="KUJ21764.1"/>
    </source>
</evidence>
<evidence type="ECO:0000313" key="9">
    <source>
        <dbReference type="Proteomes" id="UP000070700"/>
    </source>
</evidence>
<feature type="binding site" description="axial binding residue" evidence="5">
    <location>
        <position position="483"/>
    </location>
    <ligand>
        <name>heme</name>
        <dbReference type="ChEBI" id="CHEBI:30413"/>
    </ligand>
    <ligandPart>
        <name>Fe</name>
        <dbReference type="ChEBI" id="CHEBI:18248"/>
    </ligandPart>
</feature>
<dbReference type="Proteomes" id="UP000070700">
    <property type="component" value="Unassembled WGS sequence"/>
</dbReference>
<protein>
    <submittedName>
        <fullName evidence="8">Cytochrome P450 3A12</fullName>
    </submittedName>
</protein>
<dbReference type="KEGG" id="psco:LY89DRAFT_608242"/>
<sequence length="538" mass="60620">MFSSSVLLLGVVSISFLAIYKLIIYPAFLSPLAKVPNAHWSSPIAPIWILWTRYNDLENRVLHAAHLKHGTVVRLAPNELSINDLAGLRTVYAGGFEKGEWYSIFDNYGVPCMFSSWHSRTHSARKRMISNIYSKSNIHNSPALAAQAQAILYDRLLPKLTSASGPQSHPNGVDVHDIWNATTMDFITAYIFGLKNASNFLAEEVYRKHWFGLYHARKVYTFFPQELPHLTVFFKKLHLHLVPTWVNDANRELEVWTQERCHSTSAYIKNGLAAKDNDPANVPVVFQAMLAGIEKEERMKGAESVLKNETLQYPELSIASEMIDHIAAGHETSGITLTYLSWELSKNIPLQDALRAELLSLSPNMSLSGSGSSKSIPSSKDLNILPLLHAILMETLRLHAAIPGNQPRMTPYPSCTLGPYTDIPGGVRIGSHAHVLHRNSEVYLDPDKFDHVRWLDDQNGYTEEQRRERDRWFWAFSSGGRMCVGSNFAMHEIKLTVAAVYANFRTHIVDDEGIEQTDGYTCGPTSNKLFLRFEKVVD</sequence>
<dbReference type="PANTHER" id="PTHR24305">
    <property type="entry name" value="CYTOCHROME P450"/>
    <property type="match status" value="1"/>
</dbReference>
<feature type="transmembrane region" description="Helical" evidence="7">
    <location>
        <begin position="7"/>
        <end position="28"/>
    </location>
</feature>
<keyword evidence="7" id="KW-1133">Transmembrane helix</keyword>
<keyword evidence="6" id="KW-0503">Monooxygenase</keyword>
<dbReference type="GeneID" id="28820217"/>
<dbReference type="CDD" id="cd11059">
    <property type="entry name" value="CYP_fungal"/>
    <property type="match status" value="1"/>
</dbReference>
<dbReference type="InterPro" id="IPR050121">
    <property type="entry name" value="Cytochrome_P450_monoxygenase"/>
</dbReference>
<accession>A0A194XNS6</accession>
<evidence type="ECO:0000256" key="3">
    <source>
        <dbReference type="ARBA" id="ARBA00022723"/>
    </source>
</evidence>
<dbReference type="PRINTS" id="PR00465">
    <property type="entry name" value="EP450IV"/>
</dbReference>
<proteinExistence type="inferred from homology"/>
<keyword evidence="7" id="KW-0812">Transmembrane</keyword>
<dbReference type="GO" id="GO:0005506">
    <property type="term" value="F:iron ion binding"/>
    <property type="evidence" value="ECO:0007669"/>
    <property type="project" value="InterPro"/>
</dbReference>
<dbReference type="Gene3D" id="1.10.630.10">
    <property type="entry name" value="Cytochrome P450"/>
    <property type="match status" value="1"/>
</dbReference>
<dbReference type="RefSeq" id="XP_018076119.1">
    <property type="nucleotide sequence ID" value="XM_018210491.1"/>
</dbReference>
<reference evidence="8 9" key="1">
    <citation type="submission" date="2015-10" db="EMBL/GenBank/DDBJ databases">
        <title>Full genome of DAOMC 229536 Phialocephala scopiformis, a fungal endophyte of spruce producing the potent anti-insectan compound rugulosin.</title>
        <authorList>
            <consortium name="DOE Joint Genome Institute"/>
            <person name="Walker A.K."/>
            <person name="Frasz S.L."/>
            <person name="Seifert K.A."/>
            <person name="Miller J.D."/>
            <person name="Mondo S.J."/>
            <person name="Labutti K."/>
            <person name="Lipzen A."/>
            <person name="Dockter R."/>
            <person name="Kennedy M."/>
            <person name="Grigoriev I.V."/>
            <person name="Spatafora J.W."/>
        </authorList>
    </citation>
    <scope>NUCLEOTIDE SEQUENCE [LARGE SCALE GENOMIC DNA]</scope>
    <source>
        <strain evidence="8 9">CBS 120377</strain>
    </source>
</reference>
<dbReference type="InterPro" id="IPR002403">
    <property type="entry name" value="Cyt_P450_E_grp-IV"/>
</dbReference>
<dbReference type="PRINTS" id="PR00385">
    <property type="entry name" value="P450"/>
</dbReference>
<organism evidence="8 9">
    <name type="scientific">Mollisia scopiformis</name>
    <name type="common">Conifer needle endophyte fungus</name>
    <name type="synonym">Phialocephala scopiformis</name>
    <dbReference type="NCBI Taxonomy" id="149040"/>
    <lineage>
        <taxon>Eukaryota</taxon>
        <taxon>Fungi</taxon>
        <taxon>Dikarya</taxon>
        <taxon>Ascomycota</taxon>
        <taxon>Pezizomycotina</taxon>
        <taxon>Leotiomycetes</taxon>
        <taxon>Helotiales</taxon>
        <taxon>Mollisiaceae</taxon>
        <taxon>Mollisia</taxon>
    </lineage>
</organism>
<keyword evidence="5 6" id="KW-0349">Heme</keyword>
<keyword evidence="4 5" id="KW-0408">Iron</keyword>
<dbReference type="OrthoDB" id="1470350at2759"/>